<evidence type="ECO:0000256" key="1">
    <source>
        <dbReference type="SAM" id="MobiDB-lite"/>
    </source>
</evidence>
<proteinExistence type="predicted"/>
<protein>
    <submittedName>
        <fullName evidence="2">BQ5605_C013g07151 protein</fullName>
    </submittedName>
</protein>
<feature type="compositionally biased region" description="Gly residues" evidence="1">
    <location>
        <begin position="87"/>
        <end position="97"/>
    </location>
</feature>
<sequence length="97" mass="10326">MGREFMVFAMVTSSVSRGLAVYRTAARAAASSSRSSSEEMTDASYDITLRPRELPGRVGPARELDRAGEAQASWPLSDGRRTLRGTTGMGGGRGART</sequence>
<evidence type="ECO:0000313" key="2">
    <source>
        <dbReference type="EMBL" id="SGY14889.1"/>
    </source>
</evidence>
<dbReference type="Proteomes" id="UP000249464">
    <property type="component" value="Unassembled WGS sequence"/>
</dbReference>
<gene>
    <name evidence="2" type="primary">BQ5605_C013g07151</name>
    <name evidence="2" type="ORF">BQ5605_C013G07151</name>
</gene>
<feature type="region of interest" description="Disordered" evidence="1">
    <location>
        <begin position="28"/>
        <end position="97"/>
    </location>
</feature>
<name>A0A2X0LV82_9BASI</name>
<accession>A0A2X0LV82</accession>
<dbReference type="AlphaFoldDB" id="A0A2X0LV82"/>
<organism evidence="2 3">
    <name type="scientific">Microbotryum silenes-dioicae</name>
    <dbReference type="NCBI Taxonomy" id="796604"/>
    <lineage>
        <taxon>Eukaryota</taxon>
        <taxon>Fungi</taxon>
        <taxon>Dikarya</taxon>
        <taxon>Basidiomycota</taxon>
        <taxon>Pucciniomycotina</taxon>
        <taxon>Microbotryomycetes</taxon>
        <taxon>Microbotryales</taxon>
        <taxon>Microbotryaceae</taxon>
        <taxon>Microbotryum</taxon>
    </lineage>
</organism>
<reference evidence="2 3" key="1">
    <citation type="submission" date="2016-11" db="EMBL/GenBank/DDBJ databases">
        <authorList>
            <person name="Jaros S."/>
            <person name="Januszkiewicz K."/>
            <person name="Wedrychowicz H."/>
        </authorList>
    </citation>
    <scope>NUCLEOTIDE SEQUENCE [LARGE SCALE GENOMIC DNA]</scope>
</reference>
<feature type="compositionally biased region" description="Basic and acidic residues" evidence="1">
    <location>
        <begin position="49"/>
        <end position="68"/>
    </location>
</feature>
<evidence type="ECO:0000313" key="3">
    <source>
        <dbReference type="Proteomes" id="UP000249464"/>
    </source>
</evidence>
<dbReference type="EMBL" id="FQNC01000013">
    <property type="protein sequence ID" value="SGY14889.1"/>
    <property type="molecule type" value="Genomic_DNA"/>
</dbReference>
<keyword evidence="3" id="KW-1185">Reference proteome</keyword>